<dbReference type="EMBL" id="JBBPFD010000006">
    <property type="protein sequence ID" value="KAK7922043.1"/>
    <property type="molecule type" value="Genomic_DNA"/>
</dbReference>
<dbReference type="Proteomes" id="UP001460270">
    <property type="component" value="Unassembled WGS sequence"/>
</dbReference>
<dbReference type="AlphaFoldDB" id="A0AAW0PDM4"/>
<organism evidence="1 2">
    <name type="scientific">Mugilogobius chulae</name>
    <name type="common">yellowstripe goby</name>
    <dbReference type="NCBI Taxonomy" id="88201"/>
    <lineage>
        <taxon>Eukaryota</taxon>
        <taxon>Metazoa</taxon>
        <taxon>Chordata</taxon>
        <taxon>Craniata</taxon>
        <taxon>Vertebrata</taxon>
        <taxon>Euteleostomi</taxon>
        <taxon>Actinopterygii</taxon>
        <taxon>Neopterygii</taxon>
        <taxon>Teleostei</taxon>
        <taxon>Neoteleostei</taxon>
        <taxon>Acanthomorphata</taxon>
        <taxon>Gobiaria</taxon>
        <taxon>Gobiiformes</taxon>
        <taxon>Gobioidei</taxon>
        <taxon>Gobiidae</taxon>
        <taxon>Gobionellinae</taxon>
        <taxon>Mugilogobius</taxon>
    </lineage>
</organism>
<name>A0AAW0PDM4_9GOBI</name>
<evidence type="ECO:0000313" key="1">
    <source>
        <dbReference type="EMBL" id="KAK7922043.1"/>
    </source>
</evidence>
<keyword evidence="2" id="KW-1185">Reference proteome</keyword>
<evidence type="ECO:0000313" key="2">
    <source>
        <dbReference type="Proteomes" id="UP001460270"/>
    </source>
</evidence>
<protein>
    <submittedName>
        <fullName evidence="1">Uncharacterized protein</fullName>
    </submittedName>
</protein>
<sequence>MLIWRLCSSGACGALNQHTAGFDQSSPASSQLCTAGEDRAGSALDRNDMSEYVVLTVKDSHRGVCPGFFLFGIIVRCSALWSSPCLPVAVSSVLCPKSSTHKGRGQSDVSYCI</sequence>
<reference evidence="2" key="1">
    <citation type="submission" date="2024-04" db="EMBL/GenBank/DDBJ databases">
        <title>Salinicola lusitanus LLJ914,a marine bacterium isolated from the Okinawa Trough.</title>
        <authorList>
            <person name="Li J."/>
        </authorList>
    </citation>
    <scope>NUCLEOTIDE SEQUENCE [LARGE SCALE GENOMIC DNA]</scope>
</reference>
<proteinExistence type="predicted"/>
<accession>A0AAW0PDM4</accession>
<gene>
    <name evidence="1" type="ORF">WMY93_008945</name>
</gene>
<comment type="caution">
    <text evidence="1">The sequence shown here is derived from an EMBL/GenBank/DDBJ whole genome shotgun (WGS) entry which is preliminary data.</text>
</comment>